<evidence type="ECO:0000259" key="5">
    <source>
        <dbReference type="SMART" id="SM00478"/>
    </source>
</evidence>
<dbReference type="HOGENOM" id="CLU_033011_1_0_1"/>
<comment type="similarity">
    <text evidence="1">Belongs to the alkylbase DNA glycosidase AlkA family.</text>
</comment>
<dbReference type="InterPro" id="IPR003265">
    <property type="entry name" value="HhH-GPD_domain"/>
</dbReference>
<dbReference type="InterPro" id="IPR011257">
    <property type="entry name" value="DNA_glycosylase"/>
</dbReference>
<feature type="compositionally biased region" description="Low complexity" evidence="4">
    <location>
        <begin position="350"/>
        <end position="359"/>
    </location>
</feature>
<dbReference type="Pfam" id="PF00730">
    <property type="entry name" value="HhH-GPD"/>
    <property type="match status" value="1"/>
</dbReference>
<feature type="region of interest" description="Disordered" evidence="4">
    <location>
        <begin position="1"/>
        <end position="64"/>
    </location>
</feature>
<organism evidence="6 7">
    <name type="scientific">Pisolithus tinctorius Marx 270</name>
    <dbReference type="NCBI Taxonomy" id="870435"/>
    <lineage>
        <taxon>Eukaryota</taxon>
        <taxon>Fungi</taxon>
        <taxon>Dikarya</taxon>
        <taxon>Basidiomycota</taxon>
        <taxon>Agaricomycotina</taxon>
        <taxon>Agaricomycetes</taxon>
        <taxon>Agaricomycetidae</taxon>
        <taxon>Boletales</taxon>
        <taxon>Sclerodermatineae</taxon>
        <taxon>Pisolithaceae</taxon>
        <taxon>Pisolithus</taxon>
    </lineage>
</organism>
<name>A0A0C3PMJ3_PISTI</name>
<proteinExistence type="inferred from homology"/>
<evidence type="ECO:0000256" key="4">
    <source>
        <dbReference type="SAM" id="MobiDB-lite"/>
    </source>
</evidence>
<dbReference type="FunFam" id="1.10.340.30:FF:000004">
    <property type="entry name" value="DNA-3-methyladenine glycosylase II"/>
    <property type="match status" value="1"/>
</dbReference>
<dbReference type="GO" id="GO:0032993">
    <property type="term" value="C:protein-DNA complex"/>
    <property type="evidence" value="ECO:0007669"/>
    <property type="project" value="TreeGrafter"/>
</dbReference>
<keyword evidence="7" id="KW-1185">Reference proteome</keyword>
<evidence type="ECO:0000313" key="6">
    <source>
        <dbReference type="EMBL" id="KIO10041.1"/>
    </source>
</evidence>
<dbReference type="PANTHER" id="PTHR43003">
    <property type="entry name" value="DNA-3-METHYLADENINE GLYCOSYLASE"/>
    <property type="match status" value="1"/>
</dbReference>
<keyword evidence="3" id="KW-0234">DNA repair</keyword>
<dbReference type="OrthoDB" id="415889at2759"/>
<dbReference type="Proteomes" id="UP000054217">
    <property type="component" value="Unassembled WGS sequence"/>
</dbReference>
<dbReference type="Gene3D" id="1.10.1670.40">
    <property type="match status" value="2"/>
</dbReference>
<reference evidence="7" key="2">
    <citation type="submission" date="2015-01" db="EMBL/GenBank/DDBJ databases">
        <title>Evolutionary Origins and Diversification of the Mycorrhizal Mutualists.</title>
        <authorList>
            <consortium name="DOE Joint Genome Institute"/>
            <consortium name="Mycorrhizal Genomics Consortium"/>
            <person name="Kohler A."/>
            <person name="Kuo A."/>
            <person name="Nagy L.G."/>
            <person name="Floudas D."/>
            <person name="Copeland A."/>
            <person name="Barry K.W."/>
            <person name="Cichocki N."/>
            <person name="Veneault-Fourrey C."/>
            <person name="LaButti K."/>
            <person name="Lindquist E.A."/>
            <person name="Lipzen A."/>
            <person name="Lundell T."/>
            <person name="Morin E."/>
            <person name="Murat C."/>
            <person name="Riley R."/>
            <person name="Ohm R."/>
            <person name="Sun H."/>
            <person name="Tunlid A."/>
            <person name="Henrissat B."/>
            <person name="Grigoriev I.V."/>
            <person name="Hibbett D.S."/>
            <person name="Martin F."/>
        </authorList>
    </citation>
    <scope>NUCLEOTIDE SEQUENCE [LARGE SCALE GENOMIC DNA]</scope>
    <source>
        <strain evidence="7">Marx 270</strain>
    </source>
</reference>
<evidence type="ECO:0000256" key="2">
    <source>
        <dbReference type="ARBA" id="ARBA00022763"/>
    </source>
</evidence>
<dbReference type="PANTHER" id="PTHR43003:SF5">
    <property type="entry name" value="DNA-3-METHYLADENINE GLYCOSYLASE"/>
    <property type="match status" value="1"/>
</dbReference>
<dbReference type="InParanoid" id="A0A0C3PMJ3"/>
<dbReference type="SMART" id="SM00478">
    <property type="entry name" value="ENDO3c"/>
    <property type="match status" value="1"/>
</dbReference>
<accession>A0A0C3PMJ3</accession>
<dbReference type="EMBL" id="KN831953">
    <property type="protein sequence ID" value="KIO10041.1"/>
    <property type="molecule type" value="Genomic_DNA"/>
</dbReference>
<dbReference type="AlphaFoldDB" id="A0A0C3PMJ3"/>
<keyword evidence="2" id="KW-0227">DNA damage</keyword>
<evidence type="ECO:0000256" key="1">
    <source>
        <dbReference type="ARBA" id="ARBA00010817"/>
    </source>
</evidence>
<sequence>MPQTRSATRLSTLSRGTGEKPSQTLSSKRKIGPLHGDDDTTPSKKRSKKQSRTERSVASGPLLPLDGYSDQSTIDAVLTFSFEDAKAHLINVDPRFTELFEQLKCKPFEHLEQVHPFRSLVQSILAQQISWLAARSITHKFLRLYDPSLPEKPTDFSHVKSPQSFFPVPHQVANTDIETLKSAGLSTRKAEYVRDLATRFADGRLSTAKLLTASDEELVEMLTEVRGIGKWTVDMFAIFTLRRPNILPVGDLGIQRGMLRWFGGAGFKIRPDKAAQEDTNIAEKPGYARGEQTKTTYTEVGVVEAMLSNRTDDGNIACGSMSQSNPEINSDSGFDMNGVVAKEDSHTISTSASTALTSDRSQDPAVPPATLISSLIPPPSQAFTPSKSSVRDTAVGQENSTGGLMKPWTKPLPHGLTPTGMKSRLDGKKVKGALLTPQEMEALATQWAPYRSLAVYYMWALTEQD</sequence>
<dbReference type="STRING" id="870435.A0A0C3PMJ3"/>
<feature type="region of interest" description="Disordered" evidence="4">
    <location>
        <begin position="350"/>
        <end position="423"/>
    </location>
</feature>
<feature type="compositionally biased region" description="Polar residues" evidence="4">
    <location>
        <begin position="1"/>
        <end position="26"/>
    </location>
</feature>
<dbReference type="GO" id="GO:0008725">
    <property type="term" value="F:DNA-3-methyladenine glycosylase activity"/>
    <property type="evidence" value="ECO:0007669"/>
    <property type="project" value="TreeGrafter"/>
</dbReference>
<evidence type="ECO:0000313" key="7">
    <source>
        <dbReference type="Proteomes" id="UP000054217"/>
    </source>
</evidence>
<dbReference type="GO" id="GO:0006307">
    <property type="term" value="P:DNA alkylation repair"/>
    <property type="evidence" value="ECO:0007669"/>
    <property type="project" value="TreeGrafter"/>
</dbReference>
<dbReference type="GO" id="GO:0043916">
    <property type="term" value="F:DNA-7-methylguanine glycosylase activity"/>
    <property type="evidence" value="ECO:0007669"/>
    <property type="project" value="TreeGrafter"/>
</dbReference>
<feature type="domain" description="HhH-GPD" evidence="5">
    <location>
        <begin position="125"/>
        <end position="305"/>
    </location>
</feature>
<reference evidence="6 7" key="1">
    <citation type="submission" date="2014-04" db="EMBL/GenBank/DDBJ databases">
        <authorList>
            <consortium name="DOE Joint Genome Institute"/>
            <person name="Kuo A."/>
            <person name="Kohler A."/>
            <person name="Costa M.D."/>
            <person name="Nagy L.G."/>
            <person name="Floudas D."/>
            <person name="Copeland A."/>
            <person name="Barry K.W."/>
            <person name="Cichocki N."/>
            <person name="Veneault-Fourrey C."/>
            <person name="LaButti K."/>
            <person name="Lindquist E.A."/>
            <person name="Lipzen A."/>
            <person name="Lundell T."/>
            <person name="Morin E."/>
            <person name="Murat C."/>
            <person name="Sun H."/>
            <person name="Tunlid A."/>
            <person name="Henrissat B."/>
            <person name="Grigoriev I.V."/>
            <person name="Hibbett D.S."/>
            <person name="Martin F."/>
            <person name="Nordberg H.P."/>
            <person name="Cantor M.N."/>
            <person name="Hua S.X."/>
        </authorList>
    </citation>
    <scope>NUCLEOTIDE SEQUENCE [LARGE SCALE GENOMIC DNA]</scope>
    <source>
        <strain evidence="6 7">Marx 270</strain>
    </source>
</reference>
<evidence type="ECO:0000256" key="3">
    <source>
        <dbReference type="ARBA" id="ARBA00023204"/>
    </source>
</evidence>
<dbReference type="SUPFAM" id="SSF48150">
    <property type="entry name" value="DNA-glycosylase"/>
    <property type="match status" value="1"/>
</dbReference>
<dbReference type="GO" id="GO:0032131">
    <property type="term" value="F:alkylated DNA binding"/>
    <property type="evidence" value="ECO:0007669"/>
    <property type="project" value="TreeGrafter"/>
</dbReference>
<dbReference type="GO" id="GO:0005634">
    <property type="term" value="C:nucleus"/>
    <property type="evidence" value="ECO:0007669"/>
    <property type="project" value="TreeGrafter"/>
</dbReference>
<protein>
    <recommendedName>
        <fullName evidence="5">HhH-GPD domain-containing protein</fullName>
    </recommendedName>
</protein>
<dbReference type="InterPro" id="IPR051912">
    <property type="entry name" value="Alkylbase_DNA_Glycosylase/TA"/>
</dbReference>
<dbReference type="CDD" id="cd00056">
    <property type="entry name" value="ENDO3c"/>
    <property type="match status" value="1"/>
</dbReference>
<dbReference type="Gene3D" id="1.10.340.30">
    <property type="entry name" value="Hypothetical protein, domain 2"/>
    <property type="match status" value="1"/>
</dbReference>
<dbReference type="GO" id="GO:0006285">
    <property type="term" value="P:base-excision repair, AP site formation"/>
    <property type="evidence" value="ECO:0007669"/>
    <property type="project" value="TreeGrafter"/>
</dbReference>
<gene>
    <name evidence="6" type="ORF">M404DRAFT_996024</name>
</gene>